<dbReference type="Proteomes" id="UP000032545">
    <property type="component" value="Unassembled WGS sequence"/>
</dbReference>
<evidence type="ECO:0000313" key="1">
    <source>
        <dbReference type="EMBL" id="KJE22290.1"/>
    </source>
</evidence>
<dbReference type="AlphaFoldDB" id="A0A0D8BE26"/>
<dbReference type="EMBL" id="JYFN01000025">
    <property type="protein sequence ID" value="KJE22290.1"/>
    <property type="molecule type" value="Genomic_DNA"/>
</dbReference>
<dbReference type="OrthoDB" id="3217070at2"/>
<keyword evidence="2" id="KW-1185">Reference proteome</keyword>
<gene>
    <name evidence="1" type="ORF">FF36_03359</name>
</gene>
<reference evidence="2" key="1">
    <citation type="submission" date="2015-02" db="EMBL/GenBank/DDBJ databases">
        <title>Draft Genome of Frankia sp. CpI1-S.</title>
        <authorList>
            <person name="Oshone R.T."/>
            <person name="Ngom M."/>
            <person name="Ghodhbane-Gtari F."/>
            <person name="Gtari M."/>
            <person name="Morris K."/>
            <person name="Thomas K."/>
            <person name="Sen A."/>
            <person name="Tisa L.S."/>
        </authorList>
    </citation>
    <scope>NUCLEOTIDE SEQUENCE [LARGE SCALE GENOMIC DNA]</scope>
    <source>
        <strain evidence="2">CpI1-S</strain>
    </source>
</reference>
<reference evidence="1 2" key="2">
    <citation type="journal article" date="2016" name="Genome Announc.">
        <title>Permanent Draft Genome Sequences for Two Variants of Frankia sp. Strain CpI1, the First Frankia Strain Isolated from Root Nodules of Comptonia peregrina.</title>
        <authorList>
            <person name="Oshone R."/>
            <person name="Hurst S.G.IV."/>
            <person name="Abebe-Akele F."/>
            <person name="Simpson S."/>
            <person name="Morris K."/>
            <person name="Thomas W.K."/>
            <person name="Tisa L.S."/>
        </authorList>
    </citation>
    <scope>NUCLEOTIDE SEQUENCE [LARGE SCALE GENOMIC DNA]</scope>
    <source>
        <strain evidence="2">CpI1-S</strain>
    </source>
</reference>
<accession>A0A0D8BE26</accession>
<comment type="caution">
    <text evidence="1">The sequence shown here is derived from an EMBL/GenBank/DDBJ whole genome shotgun (WGS) entry which is preliminary data.</text>
</comment>
<evidence type="ECO:0008006" key="3">
    <source>
        <dbReference type="Google" id="ProtNLM"/>
    </source>
</evidence>
<evidence type="ECO:0000313" key="2">
    <source>
        <dbReference type="Proteomes" id="UP000032545"/>
    </source>
</evidence>
<protein>
    <recommendedName>
        <fullName evidence="3">Antitoxin VbhA domain-containing protein</fullName>
    </recommendedName>
</protein>
<dbReference type="PATRIC" id="fig|1502723.3.peg.2789"/>
<proteinExistence type="predicted"/>
<dbReference type="RefSeq" id="WP_044885962.1">
    <property type="nucleotide sequence ID" value="NZ_JYFN01000025.1"/>
</dbReference>
<organism evidence="1 2">
    <name type="scientific">Frankia torreyi</name>
    <dbReference type="NCBI Taxonomy" id="1856"/>
    <lineage>
        <taxon>Bacteria</taxon>
        <taxon>Bacillati</taxon>
        <taxon>Actinomycetota</taxon>
        <taxon>Actinomycetes</taxon>
        <taxon>Frankiales</taxon>
        <taxon>Frankiaceae</taxon>
        <taxon>Frankia</taxon>
    </lineage>
</organism>
<sequence length="73" mass="8242">MASEIHTRSTILFPCHWEVIAVATATTNLLNTPMKDQRVERVRRAALSAYVDGKITFAQANLRVRKALERFGV</sequence>
<name>A0A0D8BE26_9ACTN</name>